<feature type="compositionally biased region" description="Pro residues" evidence="1">
    <location>
        <begin position="111"/>
        <end position="121"/>
    </location>
</feature>
<reference evidence="2 3" key="1">
    <citation type="submission" date="2022-10" db="EMBL/GenBank/DDBJ databases">
        <title>Draft genome sequence of Streptomyces sp. YSPA8.</title>
        <authorList>
            <person name="Moriuchi R."/>
            <person name="Dohra H."/>
            <person name="Yamamura H."/>
            <person name="Kodani S."/>
        </authorList>
    </citation>
    <scope>NUCLEOTIDE SEQUENCE [LARGE SCALE GENOMIC DNA]</scope>
    <source>
        <strain evidence="2 3">YSPA8</strain>
    </source>
</reference>
<accession>A0ABQ5P5X5</accession>
<comment type="caution">
    <text evidence="2">The sequence shown here is derived from an EMBL/GenBank/DDBJ whole genome shotgun (WGS) entry which is preliminary data.</text>
</comment>
<feature type="compositionally biased region" description="Pro residues" evidence="1">
    <location>
        <begin position="89"/>
        <end position="101"/>
    </location>
</feature>
<organism evidence="2 3">
    <name type="scientific">Streptomyces yaizuensis</name>
    <dbReference type="NCBI Taxonomy" id="2989713"/>
    <lineage>
        <taxon>Bacteria</taxon>
        <taxon>Bacillati</taxon>
        <taxon>Actinomycetota</taxon>
        <taxon>Actinomycetes</taxon>
        <taxon>Kitasatosporales</taxon>
        <taxon>Streptomycetaceae</taxon>
        <taxon>Streptomyces</taxon>
    </lineage>
</organism>
<dbReference type="RefSeq" id="WP_323449937.1">
    <property type="nucleotide sequence ID" value="NZ_BSBI01000012.1"/>
</dbReference>
<evidence type="ECO:0000256" key="1">
    <source>
        <dbReference type="SAM" id="MobiDB-lite"/>
    </source>
</evidence>
<evidence type="ECO:0000313" key="3">
    <source>
        <dbReference type="Proteomes" id="UP001291653"/>
    </source>
</evidence>
<name>A0ABQ5P5X5_9ACTN</name>
<gene>
    <name evidence="2" type="ORF">SYYSPA8_26690</name>
</gene>
<feature type="region of interest" description="Disordered" evidence="1">
    <location>
        <begin position="89"/>
        <end position="124"/>
    </location>
</feature>
<dbReference type="Proteomes" id="UP001291653">
    <property type="component" value="Unassembled WGS sequence"/>
</dbReference>
<dbReference type="EMBL" id="BSBI01000012">
    <property type="protein sequence ID" value="GLF97957.1"/>
    <property type="molecule type" value="Genomic_DNA"/>
</dbReference>
<protein>
    <submittedName>
        <fullName evidence="2">Collagen-like protein</fullName>
    </submittedName>
</protein>
<proteinExistence type="predicted"/>
<evidence type="ECO:0000313" key="2">
    <source>
        <dbReference type="EMBL" id="GLF97957.1"/>
    </source>
</evidence>
<keyword evidence="3" id="KW-1185">Reference proteome</keyword>
<sequence>MADAVPVCCPSCRYEHLFAPPGYPCACGAPVAPPLLPGARPEPVVSRTWDEEWVLVRCHGCGRQDYWPQPELGCPCGALLRIPVRPVEPAPPDEAVPPAPREVPRATAPEPDVPPVPPSHIPLPRTARAGRPSFRPVAIHTARDAVAVTERYLRWLGFSEVRRQSQAAGVGGPGGPFDGEAVGLRGPGLIARVDPAPDPVDLRAVECLWLNGLTAPAATACFALGGYADDARDRADELGVPLFVLDRAGGPRPVNGPAADLVSASGG</sequence>